<evidence type="ECO:0000313" key="2">
    <source>
        <dbReference type="Proteomes" id="UP001611415"/>
    </source>
</evidence>
<accession>A0ABW7WTU3</accession>
<protein>
    <submittedName>
        <fullName evidence="1">Nuclear transport factor 2 family protein</fullName>
    </submittedName>
</protein>
<comment type="caution">
    <text evidence="1">The sequence shown here is derived from an EMBL/GenBank/DDBJ whole genome shotgun (WGS) entry which is preliminary data.</text>
</comment>
<organism evidence="1 2">
    <name type="scientific">Nocardia xishanensis</name>
    <dbReference type="NCBI Taxonomy" id="238964"/>
    <lineage>
        <taxon>Bacteria</taxon>
        <taxon>Bacillati</taxon>
        <taxon>Actinomycetota</taxon>
        <taxon>Actinomycetes</taxon>
        <taxon>Mycobacteriales</taxon>
        <taxon>Nocardiaceae</taxon>
        <taxon>Nocardia</taxon>
    </lineage>
</organism>
<keyword evidence="2" id="KW-1185">Reference proteome</keyword>
<dbReference type="Proteomes" id="UP001611415">
    <property type="component" value="Unassembled WGS sequence"/>
</dbReference>
<name>A0ABW7WTU3_9NOCA</name>
<sequence length="89" mass="9917">MDPAVRDVLDTLAHRDYAGLRPLLHPYLWWTDGAETIRGRTKVLAHLAANPTSAPPVSYELRDGQIYRWTVPSEDEDAAPDGPEATDPH</sequence>
<proteinExistence type="predicted"/>
<dbReference type="EMBL" id="JBIRYO010000001">
    <property type="protein sequence ID" value="MFI2472266.1"/>
    <property type="molecule type" value="Genomic_DNA"/>
</dbReference>
<dbReference type="RefSeq" id="WP_357400473.1">
    <property type="nucleotide sequence ID" value="NZ_JBEYCD010000001.1"/>
</dbReference>
<dbReference type="InterPro" id="IPR032710">
    <property type="entry name" value="NTF2-like_dom_sf"/>
</dbReference>
<reference evidence="1 2" key="1">
    <citation type="submission" date="2024-10" db="EMBL/GenBank/DDBJ databases">
        <title>The Natural Products Discovery Center: Release of the First 8490 Sequenced Strains for Exploring Actinobacteria Biosynthetic Diversity.</title>
        <authorList>
            <person name="Kalkreuter E."/>
            <person name="Kautsar S.A."/>
            <person name="Yang D."/>
            <person name="Bader C.D."/>
            <person name="Teijaro C.N."/>
            <person name="Fluegel L."/>
            <person name="Davis C.M."/>
            <person name="Simpson J.R."/>
            <person name="Lauterbach L."/>
            <person name="Steele A.D."/>
            <person name="Gui C."/>
            <person name="Meng S."/>
            <person name="Li G."/>
            <person name="Viehrig K."/>
            <person name="Ye F."/>
            <person name="Su P."/>
            <person name="Kiefer A.F."/>
            <person name="Nichols A."/>
            <person name="Cepeda A.J."/>
            <person name="Yan W."/>
            <person name="Fan B."/>
            <person name="Jiang Y."/>
            <person name="Adhikari A."/>
            <person name="Zheng C.-J."/>
            <person name="Schuster L."/>
            <person name="Cowan T.M."/>
            <person name="Smanski M.J."/>
            <person name="Chevrette M.G."/>
            <person name="De Carvalho L.P.S."/>
            <person name="Shen B."/>
        </authorList>
    </citation>
    <scope>NUCLEOTIDE SEQUENCE [LARGE SCALE GENOMIC DNA]</scope>
    <source>
        <strain evidence="1 2">NPDC019275</strain>
    </source>
</reference>
<evidence type="ECO:0000313" key="1">
    <source>
        <dbReference type="EMBL" id="MFI2472266.1"/>
    </source>
</evidence>
<dbReference type="SUPFAM" id="SSF54427">
    <property type="entry name" value="NTF2-like"/>
    <property type="match status" value="1"/>
</dbReference>
<gene>
    <name evidence="1" type="ORF">ACH49W_02720</name>
</gene>